<name>A0A267EWM0_9PLAT</name>
<dbReference type="Gene3D" id="3.30.420.10">
    <property type="entry name" value="Ribonuclease H-like superfamily/Ribonuclease H"/>
    <property type="match status" value="1"/>
</dbReference>
<dbReference type="PANTHER" id="PTHR46060">
    <property type="entry name" value="MARINER MOS1 TRANSPOSASE-LIKE PROTEIN"/>
    <property type="match status" value="1"/>
</dbReference>
<dbReference type="EMBL" id="NIVC01001607">
    <property type="protein sequence ID" value="PAA65918.1"/>
    <property type="molecule type" value="Genomic_DNA"/>
</dbReference>
<accession>A0A267EWM0</accession>
<organism evidence="1 2">
    <name type="scientific">Macrostomum lignano</name>
    <dbReference type="NCBI Taxonomy" id="282301"/>
    <lineage>
        <taxon>Eukaryota</taxon>
        <taxon>Metazoa</taxon>
        <taxon>Spiralia</taxon>
        <taxon>Lophotrochozoa</taxon>
        <taxon>Platyhelminthes</taxon>
        <taxon>Rhabditophora</taxon>
        <taxon>Macrostomorpha</taxon>
        <taxon>Macrostomida</taxon>
        <taxon>Macrostomidae</taxon>
        <taxon>Macrostomum</taxon>
    </lineage>
</organism>
<dbReference type="AlphaFoldDB" id="A0A267EWM0"/>
<evidence type="ECO:0000313" key="2">
    <source>
        <dbReference type="Proteomes" id="UP000215902"/>
    </source>
</evidence>
<dbReference type="Proteomes" id="UP000215902">
    <property type="component" value="Unassembled WGS sequence"/>
</dbReference>
<dbReference type="OrthoDB" id="10018757at2759"/>
<dbReference type="PANTHER" id="PTHR46060:SF1">
    <property type="entry name" value="MARINER MOS1 TRANSPOSASE-LIKE PROTEIN"/>
    <property type="match status" value="1"/>
</dbReference>
<dbReference type="STRING" id="282301.A0A267EWM0"/>
<gene>
    <name evidence="1" type="ORF">BOX15_Mlig032215g1</name>
</gene>
<dbReference type="InterPro" id="IPR001888">
    <property type="entry name" value="Transposase_1"/>
</dbReference>
<dbReference type="GO" id="GO:0003676">
    <property type="term" value="F:nucleic acid binding"/>
    <property type="evidence" value="ECO:0007669"/>
    <property type="project" value="InterPro"/>
</dbReference>
<reference evidence="1 2" key="1">
    <citation type="submission" date="2017-06" db="EMBL/GenBank/DDBJ databases">
        <title>A platform for efficient transgenesis in Macrostomum lignano, a flatworm model organism for stem cell research.</title>
        <authorList>
            <person name="Berezikov E."/>
        </authorList>
    </citation>
    <scope>NUCLEOTIDE SEQUENCE [LARGE SCALE GENOMIC DNA]</scope>
    <source>
        <strain evidence="1">DV1</strain>
        <tissue evidence="1">Whole organism</tissue>
    </source>
</reference>
<evidence type="ECO:0000313" key="1">
    <source>
        <dbReference type="EMBL" id="PAA65918.1"/>
    </source>
</evidence>
<proteinExistence type="predicted"/>
<comment type="caution">
    <text evidence="1">The sequence shown here is derived from an EMBL/GenBank/DDBJ whole genome shotgun (WGS) entry which is preliminary data.</text>
</comment>
<protein>
    <recommendedName>
        <fullName evidence="3">DDE_3 domain-containing protein</fullName>
    </recommendedName>
</protein>
<dbReference type="Pfam" id="PF01359">
    <property type="entry name" value="Transposase_1"/>
    <property type="match status" value="1"/>
</dbReference>
<dbReference type="InterPro" id="IPR036397">
    <property type="entry name" value="RNaseH_sf"/>
</dbReference>
<sequence length="255" mass="29636">MKSSHRIISDHLHMTRVVARWVPKLLTPVQLQERVQMCRHLLNAYQNEPDFLGRLVTGDETWFHFYEPETKQQSSVWKATHEPPPVKAKAVQSAGKRMATVFWDREGILLIEWLPEGRTINAKYYCEILERLREKIKSKRRGRITRGTVLQQDNARPHTCNATMDVIRRLGFELLPHPAYSPDLAPSDYWLFPKMKEPLCGHRYGSLSALSSAISQWVRETPTEFFAQGISKLPERWHKCVQLGGDYVQKCNVDN</sequence>
<keyword evidence="2" id="KW-1185">Reference proteome</keyword>
<evidence type="ECO:0008006" key="3">
    <source>
        <dbReference type="Google" id="ProtNLM"/>
    </source>
</evidence>
<dbReference type="InterPro" id="IPR052709">
    <property type="entry name" value="Transposase-MT_Hybrid"/>
</dbReference>